<dbReference type="Pfam" id="PF12698">
    <property type="entry name" value="ABC2_membrane_3"/>
    <property type="match status" value="1"/>
</dbReference>
<dbReference type="NCBIfam" id="TIGR03061">
    <property type="entry name" value="pip_yhgE_Nterm"/>
    <property type="match status" value="1"/>
</dbReference>
<dbReference type="InterPro" id="IPR051328">
    <property type="entry name" value="T7SS_ABC-Transporter"/>
</dbReference>
<feature type="coiled-coil region" evidence="5">
    <location>
        <begin position="222"/>
        <end position="249"/>
    </location>
</feature>
<feature type="transmembrane region" description="Helical" evidence="7">
    <location>
        <begin position="324"/>
        <end position="344"/>
    </location>
</feature>
<comment type="subcellular location">
    <subcellularLocation>
        <location evidence="1">Membrane</location>
        <topology evidence="1">Multi-pass membrane protein</topology>
    </subcellularLocation>
</comment>
<evidence type="ECO:0000256" key="6">
    <source>
        <dbReference type="SAM" id="MobiDB-lite"/>
    </source>
</evidence>
<evidence type="ECO:0000256" key="3">
    <source>
        <dbReference type="ARBA" id="ARBA00022989"/>
    </source>
</evidence>
<evidence type="ECO:0000313" key="10">
    <source>
        <dbReference type="Proteomes" id="UP001436297"/>
    </source>
</evidence>
<protein>
    <submittedName>
        <fullName evidence="9">YhgE/Pip family protein</fullName>
    </submittedName>
</protein>
<dbReference type="InterPro" id="IPR013525">
    <property type="entry name" value="ABC2_TM"/>
</dbReference>
<proteinExistence type="predicted"/>
<dbReference type="EMBL" id="CP128355">
    <property type="protein sequence ID" value="XAF71028.1"/>
    <property type="molecule type" value="Genomic_DNA"/>
</dbReference>
<feature type="transmembrane region" description="Helical" evidence="7">
    <location>
        <begin position="284"/>
        <end position="304"/>
    </location>
</feature>
<organism evidence="9 10">
    <name type="scientific">Staphylococcus hsinchuensis</name>
    <dbReference type="NCBI Taxonomy" id="3051183"/>
    <lineage>
        <taxon>Bacteria</taxon>
        <taxon>Bacillati</taxon>
        <taxon>Bacillota</taxon>
        <taxon>Bacilli</taxon>
        <taxon>Bacillales</taxon>
        <taxon>Staphylococcaceae</taxon>
        <taxon>Staphylococcus</taxon>
    </lineage>
</organism>
<sequence>MFNELKFILRNKMLLVSLIAIALVSTIYVALFVGSIYNPYEKTENLKISIVNHDKPAKLNGKKVTIGDDLVDKLKDKDNFKFQEVSEKKAADQLKTGEATGTIIIPENASQNATTLLNKHPKKINLETQVNPGSSYTGSQISQKAINTVTDSIKQNIRSNYLEDMFASASKSKSGNQDMSDALGKMSHSESKLLSGNQQVTDGLKQLEPQVGQPAQKLISGNQDVTDGLNQLKKNNDELKSKLDNSIAQQNGTYLEKNNEKAINEVTKTTENNPTSVDHYGESIVPYMASVSLFVVALSFSAVYPLRKTITKDVSPLKQLTGKFTLYVIQGAVAALLMSCWVIFALQMPIDRVGLFFLNGMVWGITAITITSFLVLLLDRIGLFLSMILLVLQLSSSEGMFPIDLSAKFFKVINPFSPMSYAIQGYREAIFTNAGHYSYTVVMIVLISIIIVMMILQFIVLTWFHKREKLPFTMNFK</sequence>
<feature type="compositionally biased region" description="Polar residues" evidence="6">
    <location>
        <begin position="169"/>
        <end position="179"/>
    </location>
</feature>
<keyword evidence="5" id="KW-0175">Coiled coil</keyword>
<dbReference type="InterPro" id="IPR017501">
    <property type="entry name" value="Phage_infect_YhgE_C"/>
</dbReference>
<dbReference type="InterPro" id="IPR017500">
    <property type="entry name" value="Phage_infect_YhgE_N"/>
</dbReference>
<evidence type="ECO:0000259" key="8">
    <source>
        <dbReference type="Pfam" id="PF12698"/>
    </source>
</evidence>
<evidence type="ECO:0000256" key="7">
    <source>
        <dbReference type="SAM" id="Phobius"/>
    </source>
</evidence>
<feature type="transmembrane region" description="Helical" evidence="7">
    <location>
        <begin position="12"/>
        <end position="37"/>
    </location>
</feature>
<feature type="domain" description="ABC-2 type transporter transmembrane" evidence="8">
    <location>
        <begin position="18"/>
        <end position="456"/>
    </location>
</feature>
<feature type="transmembrane region" description="Helical" evidence="7">
    <location>
        <begin position="437"/>
        <end position="464"/>
    </location>
</feature>
<keyword evidence="10" id="KW-1185">Reference proteome</keyword>
<feature type="region of interest" description="Disordered" evidence="6">
    <location>
        <begin position="169"/>
        <end position="190"/>
    </location>
</feature>
<keyword evidence="3 7" id="KW-1133">Transmembrane helix</keyword>
<feature type="transmembrane region" description="Helical" evidence="7">
    <location>
        <begin position="356"/>
        <end position="376"/>
    </location>
</feature>
<dbReference type="PANTHER" id="PTHR43077:SF5">
    <property type="entry name" value="PHAGE INFECTION PROTEIN"/>
    <property type="match status" value="1"/>
</dbReference>
<accession>A0ABZ3EEZ3</accession>
<evidence type="ECO:0000256" key="5">
    <source>
        <dbReference type="SAM" id="Coils"/>
    </source>
</evidence>
<evidence type="ECO:0000256" key="2">
    <source>
        <dbReference type="ARBA" id="ARBA00022692"/>
    </source>
</evidence>
<keyword evidence="4 7" id="KW-0472">Membrane</keyword>
<evidence type="ECO:0000313" key="9">
    <source>
        <dbReference type="EMBL" id="XAF71028.1"/>
    </source>
</evidence>
<dbReference type="NCBIfam" id="TIGR03062">
    <property type="entry name" value="pip_yhgE_Cterm"/>
    <property type="match status" value="1"/>
</dbReference>
<evidence type="ECO:0000256" key="1">
    <source>
        <dbReference type="ARBA" id="ARBA00004141"/>
    </source>
</evidence>
<gene>
    <name evidence="9" type="ORF">QQM35_02590</name>
</gene>
<dbReference type="Gene3D" id="3.40.1710.10">
    <property type="entry name" value="abc type-2 transporter like domain"/>
    <property type="match status" value="1"/>
</dbReference>
<reference evidence="9 10" key="1">
    <citation type="journal article" date="2024" name="Pathogens">
        <title>Staphylococcus hsinchuensis sp. nov., Isolated from Soymilk.</title>
        <authorList>
            <person name="Wang Y.T."/>
            <person name="Lin Y.C."/>
            <person name="Hsieh Y.H."/>
            <person name="Lin Y.T."/>
            <person name="Hamada M."/>
            <person name="Chen C.C."/>
            <person name="Liou J.S."/>
            <person name="Lee A.Y."/>
            <person name="Zhang W.L."/>
            <person name="Chen Y.T."/>
            <person name="Huang C.H."/>
        </authorList>
    </citation>
    <scope>NUCLEOTIDE SEQUENCE [LARGE SCALE GENOMIC DNA]</scope>
    <source>
        <strain evidence="9 10">H164</strain>
    </source>
</reference>
<dbReference type="RefSeq" id="WP_251517111.1">
    <property type="nucleotide sequence ID" value="NZ_CP128355.1"/>
</dbReference>
<dbReference type="Proteomes" id="UP001436297">
    <property type="component" value="Chromosome"/>
</dbReference>
<evidence type="ECO:0000256" key="4">
    <source>
        <dbReference type="ARBA" id="ARBA00023136"/>
    </source>
</evidence>
<keyword evidence="2 7" id="KW-0812">Transmembrane</keyword>
<name>A0ABZ3EEZ3_9STAP</name>
<dbReference type="PANTHER" id="PTHR43077">
    <property type="entry name" value="TRANSPORT PERMEASE YVFS-RELATED"/>
    <property type="match status" value="1"/>
</dbReference>